<evidence type="ECO:0000313" key="1">
    <source>
        <dbReference type="EMBL" id="KAF9661345.1"/>
    </source>
</evidence>
<protein>
    <submittedName>
        <fullName evidence="1">Uncharacterized protein</fullName>
    </submittedName>
</protein>
<organism evidence="1 2">
    <name type="scientific">Salix dunnii</name>
    <dbReference type="NCBI Taxonomy" id="1413687"/>
    <lineage>
        <taxon>Eukaryota</taxon>
        <taxon>Viridiplantae</taxon>
        <taxon>Streptophyta</taxon>
        <taxon>Embryophyta</taxon>
        <taxon>Tracheophyta</taxon>
        <taxon>Spermatophyta</taxon>
        <taxon>Magnoliopsida</taxon>
        <taxon>eudicotyledons</taxon>
        <taxon>Gunneridae</taxon>
        <taxon>Pentapetalae</taxon>
        <taxon>rosids</taxon>
        <taxon>fabids</taxon>
        <taxon>Malpighiales</taxon>
        <taxon>Salicaceae</taxon>
        <taxon>Saliceae</taxon>
        <taxon>Salix</taxon>
    </lineage>
</organism>
<dbReference type="Proteomes" id="UP000657918">
    <property type="component" value="Unassembled WGS sequence"/>
</dbReference>
<name>A0A835J5Q6_9ROSI</name>
<keyword evidence="2" id="KW-1185">Reference proteome</keyword>
<comment type="caution">
    <text evidence="1">The sequence shown here is derived from an EMBL/GenBank/DDBJ whole genome shotgun (WGS) entry which is preliminary data.</text>
</comment>
<sequence length="82" mass="9349">MQIAIVDNQLSRNFPTFQHRAERFGGNPKVVGSSPEGRPFLYIEEEGHRVSAELKNPTFSFSPPIQCLERDGQKIHKIIKDI</sequence>
<gene>
    <name evidence="1" type="ORF">SADUNF_Sadunf19G0058400</name>
</gene>
<evidence type="ECO:0000313" key="2">
    <source>
        <dbReference type="Proteomes" id="UP000657918"/>
    </source>
</evidence>
<dbReference type="AlphaFoldDB" id="A0A835J5Q6"/>
<dbReference type="EMBL" id="JADGMS010000019">
    <property type="protein sequence ID" value="KAF9661345.1"/>
    <property type="molecule type" value="Genomic_DNA"/>
</dbReference>
<accession>A0A835J5Q6</accession>
<proteinExistence type="predicted"/>
<reference evidence="1 2" key="1">
    <citation type="submission" date="2020-10" db="EMBL/GenBank/DDBJ databases">
        <title>Plant Genome Project.</title>
        <authorList>
            <person name="Zhang R.-G."/>
        </authorList>
    </citation>
    <scope>NUCLEOTIDE SEQUENCE [LARGE SCALE GENOMIC DNA]</scope>
    <source>
        <strain evidence="1">FAFU-HL-1</strain>
        <tissue evidence="1">Leaf</tissue>
    </source>
</reference>